<comment type="caution">
    <text evidence="3">The sequence shown here is derived from an EMBL/GenBank/DDBJ whole genome shotgun (WGS) entry which is preliminary data.</text>
</comment>
<dbReference type="GO" id="GO:0000150">
    <property type="term" value="F:DNA strand exchange activity"/>
    <property type="evidence" value="ECO:0007669"/>
    <property type="project" value="InterPro"/>
</dbReference>
<dbReference type="InterPro" id="IPR036162">
    <property type="entry name" value="Resolvase-like_N_sf"/>
</dbReference>
<dbReference type="Pfam" id="PF00239">
    <property type="entry name" value="Resolvase"/>
    <property type="match status" value="1"/>
</dbReference>
<feature type="domain" description="Recombinase" evidence="2">
    <location>
        <begin position="184"/>
        <end position="310"/>
    </location>
</feature>
<sequence length="399" mass="45920">MGKRVTTIPATLNLYDSVSLKNPQKRKVAGYARVSKDIEEQATSYAAQVDYYTAYIKKNPEWEFAGIYTDEGITATTTKKRNGFKQMIADALAGKIDLIITKSVSRFARNTVDSLTTVRELKENGIEIYFEKENIWTFDSKGELLITIMSSLAQEESRSISENVKWGKRRAFANGKGSLSFNTFLGYDRGPNGEFVINEEQAATVRYIYEKFLEGFSAYRIAKDLTEMGIKTPGGKEKWANSSVLKILKNEKYKGDLLFQKTYIKDFLSHKSVRNNGEIPQYYIEDHHEGIITAEQFDQVQLELYRRKKIKKYSGISIFSSILKCGNCGGWYGSKVWNSNTKYKKTIYQCNKKYKNRCKTPNLSEYEIKQLFVQVVNQLISEKEEIIKNTEEMKKLFVI</sequence>
<evidence type="ECO:0000313" key="4">
    <source>
        <dbReference type="Proteomes" id="UP000283497"/>
    </source>
</evidence>
<dbReference type="PANTHER" id="PTHR30461">
    <property type="entry name" value="DNA-INVERTASE FROM LAMBDOID PROPHAGE"/>
    <property type="match status" value="1"/>
</dbReference>
<organism evidence="3 4">
    <name type="scientific">Anaerobutyricum hallii</name>
    <dbReference type="NCBI Taxonomy" id="39488"/>
    <lineage>
        <taxon>Bacteria</taxon>
        <taxon>Bacillati</taxon>
        <taxon>Bacillota</taxon>
        <taxon>Clostridia</taxon>
        <taxon>Lachnospirales</taxon>
        <taxon>Lachnospiraceae</taxon>
        <taxon>Anaerobutyricum</taxon>
    </lineage>
</organism>
<dbReference type="GO" id="GO:0003677">
    <property type="term" value="F:DNA binding"/>
    <property type="evidence" value="ECO:0007669"/>
    <property type="project" value="InterPro"/>
</dbReference>
<dbReference type="InterPro" id="IPR011109">
    <property type="entry name" value="DNA_bind_recombinase_dom"/>
</dbReference>
<dbReference type="Gene3D" id="3.40.50.1390">
    <property type="entry name" value="Resolvase, N-terminal catalytic domain"/>
    <property type="match status" value="1"/>
</dbReference>
<reference evidence="3 4" key="1">
    <citation type="submission" date="2018-08" db="EMBL/GenBank/DDBJ databases">
        <title>A genome reference for cultivated species of the human gut microbiota.</title>
        <authorList>
            <person name="Zou Y."/>
            <person name="Xue W."/>
            <person name="Luo G."/>
        </authorList>
    </citation>
    <scope>NUCLEOTIDE SEQUENCE [LARGE SCALE GENOMIC DNA]</scope>
    <source>
        <strain evidence="3 4">AF45-14BH</strain>
    </source>
</reference>
<dbReference type="RefSeq" id="WP_118315428.1">
    <property type="nucleotide sequence ID" value="NZ_QRNJ01000147.1"/>
</dbReference>
<dbReference type="Gene3D" id="3.90.1750.20">
    <property type="entry name" value="Putative Large Serine Recombinase, Chain B, Domain 2"/>
    <property type="match status" value="1"/>
</dbReference>
<name>A0A415G2F8_9FIRM</name>
<evidence type="ECO:0000259" key="2">
    <source>
        <dbReference type="PROSITE" id="PS51737"/>
    </source>
</evidence>
<evidence type="ECO:0000259" key="1">
    <source>
        <dbReference type="PROSITE" id="PS51736"/>
    </source>
</evidence>
<dbReference type="CDD" id="cd00338">
    <property type="entry name" value="Ser_Recombinase"/>
    <property type="match status" value="1"/>
</dbReference>
<dbReference type="SUPFAM" id="SSF53041">
    <property type="entry name" value="Resolvase-like"/>
    <property type="match status" value="1"/>
</dbReference>
<dbReference type="Proteomes" id="UP000283497">
    <property type="component" value="Unassembled WGS sequence"/>
</dbReference>
<proteinExistence type="predicted"/>
<dbReference type="InterPro" id="IPR006119">
    <property type="entry name" value="Resolv_N"/>
</dbReference>
<dbReference type="Pfam" id="PF13408">
    <property type="entry name" value="Zn_ribbon_recom"/>
    <property type="match status" value="1"/>
</dbReference>
<dbReference type="InterPro" id="IPR025827">
    <property type="entry name" value="Zn_ribbon_recom_dom"/>
</dbReference>
<dbReference type="SMART" id="SM00857">
    <property type="entry name" value="Resolvase"/>
    <property type="match status" value="1"/>
</dbReference>
<accession>A0A415G2F8</accession>
<dbReference type="EMBL" id="QRNJ01000147">
    <property type="protein sequence ID" value="RHK31290.1"/>
    <property type="molecule type" value="Genomic_DNA"/>
</dbReference>
<protein>
    <submittedName>
        <fullName evidence="3">Recombinase family protein</fullName>
    </submittedName>
</protein>
<dbReference type="AlphaFoldDB" id="A0A415G2F8"/>
<dbReference type="PROSITE" id="PS51736">
    <property type="entry name" value="RECOMBINASES_3"/>
    <property type="match status" value="1"/>
</dbReference>
<feature type="domain" description="Resolvase/invertase-type recombinase catalytic" evidence="1">
    <location>
        <begin position="27"/>
        <end position="175"/>
    </location>
</feature>
<gene>
    <name evidence="3" type="ORF">DW068_17515</name>
</gene>
<dbReference type="InterPro" id="IPR050639">
    <property type="entry name" value="SSR_resolvase"/>
</dbReference>
<dbReference type="PROSITE" id="PS51737">
    <property type="entry name" value="RECOMBINASE_DNA_BIND"/>
    <property type="match status" value="1"/>
</dbReference>
<evidence type="ECO:0000313" key="3">
    <source>
        <dbReference type="EMBL" id="RHK31290.1"/>
    </source>
</evidence>
<dbReference type="Pfam" id="PF07508">
    <property type="entry name" value="Recombinase"/>
    <property type="match status" value="1"/>
</dbReference>
<dbReference type="PANTHER" id="PTHR30461:SF23">
    <property type="entry name" value="DNA RECOMBINASE-RELATED"/>
    <property type="match status" value="1"/>
</dbReference>
<dbReference type="InterPro" id="IPR038109">
    <property type="entry name" value="DNA_bind_recomb_sf"/>
</dbReference>